<reference evidence="2" key="1">
    <citation type="submission" date="2018-07" db="EMBL/GenBank/DDBJ databases">
        <authorList>
            <consortium name="PulseNet: The National Subtyping Network for Foodborne Disease Surveillance"/>
            <person name="Tarr C.L."/>
            <person name="Trees E."/>
            <person name="Katz L.S."/>
            <person name="Carleton-Romer H.A."/>
            <person name="Stroika S."/>
            <person name="Kucerova Z."/>
            <person name="Roache K.F."/>
            <person name="Sabol A.L."/>
            <person name="Besser J."/>
            <person name="Gerner-Smidt P."/>
        </authorList>
    </citation>
    <scope>NUCLEOTIDE SEQUENCE</scope>
    <source>
        <strain evidence="2">PNUSAS016316</strain>
        <strain evidence="3">PNUSAS028293</strain>
    </source>
</reference>
<comment type="caution">
    <text evidence="2">The sequence shown here is derived from an EMBL/GenBank/DDBJ whole genome shotgun (WGS) entry which is preliminary data.</text>
</comment>
<keyword evidence="1" id="KW-0732">Signal</keyword>
<name>A0A5V0SQZ2_SALER</name>
<gene>
    <name evidence="2" type="ORF">CEZ54_05470</name>
    <name evidence="3" type="ORF">CV292_10590</name>
</gene>
<evidence type="ECO:0000313" key="3">
    <source>
        <dbReference type="EMBL" id="ECS8939680.1"/>
    </source>
</evidence>
<dbReference type="Gene3D" id="1.25.40.10">
    <property type="entry name" value="Tetratricopeptide repeat domain"/>
    <property type="match status" value="1"/>
</dbReference>
<evidence type="ECO:0000313" key="2">
    <source>
        <dbReference type="EMBL" id="EBS8256577.1"/>
    </source>
</evidence>
<dbReference type="InterPro" id="IPR011990">
    <property type="entry name" value="TPR-like_helical_dom_sf"/>
</dbReference>
<dbReference type="PROSITE" id="PS51257">
    <property type="entry name" value="PROKAR_LIPOPROTEIN"/>
    <property type="match status" value="1"/>
</dbReference>
<organism evidence="2">
    <name type="scientific">Salmonella enterica</name>
    <name type="common">Salmonella choleraesuis</name>
    <dbReference type="NCBI Taxonomy" id="28901"/>
    <lineage>
        <taxon>Bacteria</taxon>
        <taxon>Pseudomonadati</taxon>
        <taxon>Pseudomonadota</taxon>
        <taxon>Gammaproteobacteria</taxon>
        <taxon>Enterobacterales</taxon>
        <taxon>Enterobacteriaceae</taxon>
        <taxon>Salmonella</taxon>
    </lineage>
</organism>
<dbReference type="RefSeq" id="WP_080096347.1">
    <property type="nucleotide sequence ID" value="NZ_MYLL01000060.1"/>
</dbReference>
<proteinExistence type="predicted"/>
<dbReference type="AlphaFoldDB" id="A0A5V0SQZ2"/>
<protein>
    <submittedName>
        <fullName evidence="2">NrfG protein</fullName>
    </submittedName>
</protein>
<sequence>MQVYKNKILHFLLCIVVLMFAGCATPLSGSADTPQKLELLRDSKNYRALIDIYRERLKKHENGDDRYALSYYYYSSGDCISALQYLSSVSAANMRNRILYIRSLIACEKYRDSITQTNAALKLEPRNYELLNLKGIAEALSGHTRSGKKSIQSARDLFIKDKTAINNLAMIEIIEGNYEQAVKILLPLYQNGCKDLTIVHNLVYSLVKSGYIVYAKSILEKEKLSEDVDSLIKSLKLSGSKSYV</sequence>
<feature type="chain" id="PRO_5036373909" evidence="1">
    <location>
        <begin position="25"/>
        <end position="244"/>
    </location>
</feature>
<feature type="signal peptide" evidence="1">
    <location>
        <begin position="1"/>
        <end position="24"/>
    </location>
</feature>
<dbReference type="EMBL" id="AAKKTY010000004">
    <property type="protein sequence ID" value="ECS8939680.1"/>
    <property type="molecule type" value="Genomic_DNA"/>
</dbReference>
<dbReference type="EMBL" id="AAGWTA010000005">
    <property type="protein sequence ID" value="EBS8256577.1"/>
    <property type="molecule type" value="Genomic_DNA"/>
</dbReference>
<evidence type="ECO:0000256" key="1">
    <source>
        <dbReference type="SAM" id="SignalP"/>
    </source>
</evidence>
<dbReference type="SUPFAM" id="SSF48452">
    <property type="entry name" value="TPR-like"/>
    <property type="match status" value="1"/>
</dbReference>
<accession>A0A5V0SQZ2</accession>